<proteinExistence type="inferred from homology"/>
<reference evidence="8 9" key="1">
    <citation type="submission" date="2013-08" db="EMBL/GenBank/DDBJ databases">
        <authorList>
            <person name="Weinstock G."/>
            <person name="Sodergren E."/>
            <person name="Wylie T."/>
            <person name="Fulton L."/>
            <person name="Fulton R."/>
            <person name="Fronick C."/>
            <person name="O'Laughlin M."/>
            <person name="Godfrey J."/>
            <person name="Miner T."/>
            <person name="Herter B."/>
            <person name="Appelbaum E."/>
            <person name="Cordes M."/>
            <person name="Lek S."/>
            <person name="Wollam A."/>
            <person name="Pepin K.H."/>
            <person name="Palsikar V.B."/>
            <person name="Mitreva M."/>
            <person name="Wilson R.K."/>
        </authorList>
    </citation>
    <scope>NUCLEOTIDE SEQUENCE [LARGE SCALE GENOMIC DNA]</scope>
    <source>
        <strain evidence="8 9">ATCC 14665</strain>
    </source>
</reference>
<evidence type="ECO:0000256" key="7">
    <source>
        <dbReference type="ARBA" id="ARBA00023136"/>
    </source>
</evidence>
<gene>
    <name evidence="8" type="ORF">N136_04827</name>
</gene>
<evidence type="ECO:0000313" key="9">
    <source>
        <dbReference type="Proteomes" id="UP000016605"/>
    </source>
</evidence>
<dbReference type="RefSeq" id="WP_021756232.1">
    <property type="nucleotide sequence ID" value="NZ_KI271931.1"/>
</dbReference>
<evidence type="ECO:0000256" key="3">
    <source>
        <dbReference type="ARBA" id="ARBA00022448"/>
    </source>
</evidence>
<dbReference type="SUPFAM" id="SSF81345">
    <property type="entry name" value="ABC transporter involved in vitamin B12 uptake, BtuC"/>
    <property type="match status" value="1"/>
</dbReference>
<keyword evidence="5" id="KW-0812">Transmembrane</keyword>
<evidence type="ECO:0000256" key="4">
    <source>
        <dbReference type="ARBA" id="ARBA00022475"/>
    </source>
</evidence>
<evidence type="ECO:0000256" key="1">
    <source>
        <dbReference type="ARBA" id="ARBA00004651"/>
    </source>
</evidence>
<keyword evidence="7" id="KW-0472">Membrane</keyword>
<dbReference type="InterPro" id="IPR037294">
    <property type="entry name" value="ABC_BtuC-like"/>
</dbReference>
<protein>
    <recommendedName>
        <fullName evidence="10">Iron ABC transporter permease</fullName>
    </recommendedName>
</protein>
<dbReference type="Proteomes" id="UP000016605">
    <property type="component" value="Unassembled WGS sequence"/>
</dbReference>
<dbReference type="GO" id="GO:0022857">
    <property type="term" value="F:transmembrane transporter activity"/>
    <property type="evidence" value="ECO:0007669"/>
    <property type="project" value="InterPro"/>
</dbReference>
<evidence type="ECO:0000256" key="5">
    <source>
        <dbReference type="ARBA" id="ARBA00022692"/>
    </source>
</evidence>
<comment type="caution">
    <text evidence="8">The sequence shown here is derived from an EMBL/GenBank/DDBJ whole genome shotgun (WGS) entry which is preliminary data.</text>
</comment>
<dbReference type="InterPro" id="IPR000522">
    <property type="entry name" value="ABC_transptr_permease_BtuC"/>
</dbReference>
<dbReference type="GO" id="GO:0005886">
    <property type="term" value="C:plasma membrane"/>
    <property type="evidence" value="ECO:0007669"/>
    <property type="project" value="UniProtKB-SubCell"/>
</dbReference>
<evidence type="ECO:0000256" key="6">
    <source>
        <dbReference type="ARBA" id="ARBA00022989"/>
    </source>
</evidence>
<evidence type="ECO:0000256" key="2">
    <source>
        <dbReference type="ARBA" id="ARBA00007935"/>
    </source>
</evidence>
<dbReference type="Pfam" id="PF01032">
    <property type="entry name" value="FecCD"/>
    <property type="match status" value="1"/>
</dbReference>
<sequence length="76" mass="7873">MSAVTVDRRRRAGRATRVAVILGALLLVVGAVSLTLGDAGVAPEDVLAALVGRADRLTSFVILDLRLPRLLAAALV</sequence>
<dbReference type="EMBL" id="AWVQ01000927">
    <property type="protein sequence ID" value="ERK61994.1"/>
    <property type="molecule type" value="Genomic_DNA"/>
</dbReference>
<feature type="non-terminal residue" evidence="8">
    <location>
        <position position="76"/>
    </location>
</feature>
<evidence type="ECO:0000313" key="8">
    <source>
        <dbReference type="EMBL" id="ERK61994.1"/>
    </source>
</evidence>
<name>U2R0M5_LEIAQ</name>
<organism evidence="8 9">
    <name type="scientific">Leifsonia aquatica ATCC 14665</name>
    <dbReference type="NCBI Taxonomy" id="1358026"/>
    <lineage>
        <taxon>Bacteria</taxon>
        <taxon>Bacillati</taxon>
        <taxon>Actinomycetota</taxon>
        <taxon>Actinomycetes</taxon>
        <taxon>Micrococcales</taxon>
        <taxon>Microbacteriaceae</taxon>
        <taxon>Leifsonia</taxon>
    </lineage>
</organism>
<accession>U2R0M5</accession>
<keyword evidence="4" id="KW-1003">Cell membrane</keyword>
<dbReference type="AlphaFoldDB" id="U2R0M5"/>
<keyword evidence="6" id="KW-1133">Transmembrane helix</keyword>
<evidence type="ECO:0008006" key="10">
    <source>
        <dbReference type="Google" id="ProtNLM"/>
    </source>
</evidence>
<dbReference type="HOGENOM" id="CLU_2676898_0_0_11"/>
<comment type="subcellular location">
    <subcellularLocation>
        <location evidence="1">Cell membrane</location>
        <topology evidence="1">Multi-pass membrane protein</topology>
    </subcellularLocation>
</comment>
<keyword evidence="3" id="KW-0813">Transport</keyword>
<comment type="similarity">
    <text evidence="2">Belongs to the binding-protein-dependent transport system permease family. FecCD subfamily.</text>
</comment>
<dbReference type="Gene3D" id="1.10.3470.10">
    <property type="entry name" value="ABC transporter involved in vitamin B12 uptake, BtuC"/>
    <property type="match status" value="1"/>
</dbReference>